<evidence type="ECO:0000256" key="3">
    <source>
        <dbReference type="ARBA" id="ARBA00023004"/>
    </source>
</evidence>
<dbReference type="Proteomes" id="UP001232750">
    <property type="component" value="Unassembled WGS sequence"/>
</dbReference>
<dbReference type="Pfam" id="PF13620">
    <property type="entry name" value="CarboxypepD_reg"/>
    <property type="match status" value="1"/>
</dbReference>
<dbReference type="RefSeq" id="WP_283831689.1">
    <property type="nucleotide sequence ID" value="NZ_JASJEU010000012.1"/>
</dbReference>
<dbReference type="Gene3D" id="2.60.40.10">
    <property type="entry name" value="Immunoglobulins"/>
    <property type="match status" value="1"/>
</dbReference>
<dbReference type="InterPro" id="IPR050954">
    <property type="entry name" value="ET_IronSulfur_Cluster-Binding"/>
</dbReference>
<dbReference type="PANTHER" id="PTHR43177:SF3">
    <property type="entry name" value="PROTEIN NRFC HOMOLOG"/>
    <property type="match status" value="1"/>
</dbReference>
<evidence type="ECO:0000256" key="1">
    <source>
        <dbReference type="ARBA" id="ARBA00022485"/>
    </source>
</evidence>
<dbReference type="Gene3D" id="3.30.70.20">
    <property type="match status" value="2"/>
</dbReference>
<keyword evidence="2" id="KW-0479">Metal-binding</keyword>
<dbReference type="SUPFAM" id="SSF49478">
    <property type="entry name" value="Cna protein B-type domain"/>
    <property type="match status" value="1"/>
</dbReference>
<evidence type="ECO:0000256" key="4">
    <source>
        <dbReference type="ARBA" id="ARBA00023014"/>
    </source>
</evidence>
<protein>
    <submittedName>
        <fullName evidence="6">Carboxypeptidase regulatory-like domain-containing protein</fullName>
    </submittedName>
</protein>
<feature type="domain" description="4Fe-4S ferredoxin-type" evidence="5">
    <location>
        <begin position="2"/>
        <end position="31"/>
    </location>
</feature>
<keyword evidence="7" id="KW-1185">Reference proteome</keyword>
<organism evidence="6 7">
    <name type="scientific">Gordonibacter faecis</name>
    <dbReference type="NCBI Taxonomy" id="3047475"/>
    <lineage>
        <taxon>Bacteria</taxon>
        <taxon>Bacillati</taxon>
        <taxon>Actinomycetota</taxon>
        <taxon>Coriobacteriia</taxon>
        <taxon>Eggerthellales</taxon>
        <taxon>Eggerthellaceae</taxon>
        <taxon>Gordonibacter</taxon>
    </lineage>
</organism>
<dbReference type="SUPFAM" id="SSF54862">
    <property type="entry name" value="4Fe-4S ferredoxins"/>
    <property type="match status" value="1"/>
</dbReference>
<dbReference type="Pfam" id="PF13247">
    <property type="entry name" value="Fer4_11"/>
    <property type="match status" value="1"/>
</dbReference>
<dbReference type="PROSITE" id="PS51379">
    <property type="entry name" value="4FE4S_FER_2"/>
    <property type="match status" value="1"/>
</dbReference>
<proteinExistence type="predicted"/>
<keyword evidence="4" id="KW-0411">Iron-sulfur</keyword>
<evidence type="ECO:0000259" key="5">
    <source>
        <dbReference type="PROSITE" id="PS51379"/>
    </source>
</evidence>
<reference evidence="6 7" key="1">
    <citation type="submission" date="2023-05" db="EMBL/GenBank/DDBJ databases">
        <title>Gordonibacter KGMB12511T sp. nov., isolated from faeces of healthy Korean.</title>
        <authorList>
            <person name="Kim H.S."/>
            <person name="Kim J.-S."/>
            <person name="Suh M.K."/>
            <person name="Eom M.K."/>
            <person name="Do H.E."/>
            <person name="Lee J.-S."/>
        </authorList>
    </citation>
    <scope>NUCLEOTIDE SEQUENCE [LARGE SCALE GENOMIC DNA]</scope>
    <source>
        <strain evidence="6 7">KGMB12511</strain>
    </source>
</reference>
<dbReference type="InterPro" id="IPR017896">
    <property type="entry name" value="4Fe4S_Fe-S-bd"/>
</dbReference>
<name>A0ABT7DLC5_9ACTN</name>
<sequence>MKAFLIDLARCNGCHNCQIVCKDEHVDNDWAPYAAPQPDTGQFWIKVNERVHGSTPKVRVAYTPVLCNHCAHPACAEVARDGAVYQREDGLVIIDPIKAKGQRALVDACPYGAVYWNDELDLPQKCTGCAHLLDEGWEVPRCVEACATDALQFLEEDDIRERFPDAAPLGDCGSCGPRTYYRRAKKPFVAGTLFDPACQEVIVGARATLLDEEGVFAGEALTDGFGDFWIENVDEETYALRLEAEGYEQREEHVVVTDGVNVGDLPLTRTN</sequence>
<keyword evidence="3" id="KW-0408">Iron</keyword>
<accession>A0ABT7DLC5</accession>
<dbReference type="PANTHER" id="PTHR43177">
    <property type="entry name" value="PROTEIN NRFC"/>
    <property type="match status" value="1"/>
</dbReference>
<dbReference type="EMBL" id="JASJEU010000012">
    <property type="protein sequence ID" value="MDJ1650337.1"/>
    <property type="molecule type" value="Genomic_DNA"/>
</dbReference>
<gene>
    <name evidence="6" type="ORF">QNJ86_05960</name>
</gene>
<evidence type="ECO:0000313" key="6">
    <source>
        <dbReference type="EMBL" id="MDJ1650337.1"/>
    </source>
</evidence>
<dbReference type="InterPro" id="IPR013783">
    <property type="entry name" value="Ig-like_fold"/>
</dbReference>
<evidence type="ECO:0000256" key="2">
    <source>
        <dbReference type="ARBA" id="ARBA00022723"/>
    </source>
</evidence>
<comment type="caution">
    <text evidence="6">The sequence shown here is derived from an EMBL/GenBank/DDBJ whole genome shotgun (WGS) entry which is preliminary data.</text>
</comment>
<evidence type="ECO:0000313" key="7">
    <source>
        <dbReference type="Proteomes" id="UP001232750"/>
    </source>
</evidence>
<keyword evidence="1" id="KW-0004">4Fe-4S</keyword>